<keyword evidence="3 6" id="KW-0812">Transmembrane</keyword>
<keyword evidence="5 6" id="KW-0472">Membrane</keyword>
<sequence>MQIKTLIHSSTIPFQNPNFKKHPQPSILLKNPSIHLLQSPKVPAKLNILTPRNHLYGLKANLCSQSQELFDTNNEIEGENDSKTGSILEEEEIEVDMNREGLENQSLWSQIKEIVLFTGPATGLWLCGPLMSLIDTVVIGQGSYIELAALGPATVLCDYMSYVFMFLSIATSNMVATYLARRDKNQVQHQISILLFVGMTCGLLMLLFTRFFGSWALTAFSGPKNAQIIPAANTYVQVAFYSLMIYFATSMGTHSVAAHQVMLQIMGMCTVLGEPLSQTAQSFMPELIYGVNRSLEKARRLLKSLVTIGATMGLLLGTIGTFAPWLFPNIFTRDQKVIQEMYKVLLPFFMAIAVTPSIHCLEGTLLAGRDLRFLSFSMTGCFSLGSIVLMLFSRRGYGLPGCWYALVGFQWARFFLSLRRLLSPDGILFSEDLSRYKMEKAGRDLKFISLSTCGCFALVLILLMLARNGGYSFPGCWYALAGFQWSKNTLFVGDQRVNKKDCHLVVHGWWPLLGHENSKPPSPEVLLVALKALPTLPEIISKPVLFSSTAVSSPKSLISFKKRPLSLVSPNSHSSLSHPIPLVIKPRSRLLAPCNSPAHESANSSVTENESSTDSISEFIEETGIEVNREGLENQSMWEQMKEIVMFTGPATGLWICGPLMSLIDTSVIGQGSSIELAALAFAGSNNLDIIPAANTYVQIVAAFMMIDSLNKKGYNAYAISVPSTDDLMIVFRLAAPAFIMMISKVAFFSLIVYFVTSMDTLALAAHQVMIQAFFMCTVWGEPLSQAAQSFMPELMYGVNRSLERARTMLKSLAIIGTILGLALGIIGTSVPWFFPSIFTHDQKIIQEMHKVLIPYFLALAVTPCILSLEGTLLAGRDLKFISLAMSGCFFTGALLLLLVSSRGYGLPGYWFALVGFQWGRFFLALQRLLSPDGILFSEDLSHHELKELKAA</sequence>
<dbReference type="Proteomes" id="UP000807159">
    <property type="component" value="Chromosome 9"/>
</dbReference>
<evidence type="ECO:0000313" key="9">
    <source>
        <dbReference type="Proteomes" id="UP000807159"/>
    </source>
</evidence>
<dbReference type="AlphaFoldDB" id="A0A8T2XZD1"/>
<dbReference type="EMBL" id="JACEGQ020000009">
    <property type="protein sequence ID" value="KAH8498220.1"/>
    <property type="molecule type" value="Genomic_DNA"/>
</dbReference>
<dbReference type="InterPro" id="IPR044644">
    <property type="entry name" value="DinF-like"/>
</dbReference>
<feature type="transmembrane region" description="Helical" evidence="6">
    <location>
        <begin position="813"/>
        <end position="834"/>
    </location>
</feature>
<dbReference type="PANTHER" id="PTHR42893">
    <property type="entry name" value="PROTEIN DETOXIFICATION 44, CHLOROPLASTIC-RELATED"/>
    <property type="match status" value="1"/>
</dbReference>
<evidence type="ECO:0000256" key="5">
    <source>
        <dbReference type="ARBA" id="ARBA00023136"/>
    </source>
</evidence>
<feature type="transmembrane region" description="Helical" evidence="6">
    <location>
        <begin position="342"/>
        <end position="361"/>
    </location>
</feature>
<keyword evidence="4 6" id="KW-1133">Transmembrane helix</keyword>
<evidence type="ECO:0000256" key="6">
    <source>
        <dbReference type="RuleBase" id="RU004914"/>
    </source>
</evidence>
<feature type="region of interest" description="Disordered" evidence="7">
    <location>
        <begin position="595"/>
        <end position="615"/>
    </location>
</feature>
<dbReference type="PANTHER" id="PTHR42893:SF42">
    <property type="entry name" value="PROTEIN DETOXIFICATION"/>
    <property type="match status" value="1"/>
</dbReference>
<organism evidence="8 9">
    <name type="scientific">Populus deltoides</name>
    <name type="common">Eastern poplar</name>
    <name type="synonym">Eastern cottonwood</name>
    <dbReference type="NCBI Taxonomy" id="3696"/>
    <lineage>
        <taxon>Eukaryota</taxon>
        <taxon>Viridiplantae</taxon>
        <taxon>Streptophyta</taxon>
        <taxon>Embryophyta</taxon>
        <taxon>Tracheophyta</taxon>
        <taxon>Spermatophyta</taxon>
        <taxon>Magnoliopsida</taxon>
        <taxon>eudicotyledons</taxon>
        <taxon>Gunneridae</taxon>
        <taxon>Pentapetalae</taxon>
        <taxon>rosids</taxon>
        <taxon>fabids</taxon>
        <taxon>Malpighiales</taxon>
        <taxon>Salicaceae</taxon>
        <taxon>Saliceae</taxon>
        <taxon>Populus</taxon>
    </lineage>
</organism>
<dbReference type="GO" id="GO:0042910">
    <property type="term" value="F:xenobiotic transmembrane transporter activity"/>
    <property type="evidence" value="ECO:0007669"/>
    <property type="project" value="InterPro"/>
</dbReference>
<comment type="subcellular location">
    <subcellularLocation>
        <location evidence="1">Membrane</location>
        <topology evidence="1">Multi-pass membrane protein</topology>
    </subcellularLocation>
</comment>
<dbReference type="GO" id="GO:0016020">
    <property type="term" value="C:membrane"/>
    <property type="evidence" value="ECO:0007669"/>
    <property type="project" value="UniProtKB-SubCell"/>
</dbReference>
<feature type="transmembrane region" description="Helical" evidence="6">
    <location>
        <begin position="114"/>
        <end position="139"/>
    </location>
</feature>
<feature type="transmembrane region" description="Helical" evidence="6">
    <location>
        <begin position="398"/>
        <end position="416"/>
    </location>
</feature>
<dbReference type="GO" id="GO:0015297">
    <property type="term" value="F:antiporter activity"/>
    <property type="evidence" value="ECO:0007669"/>
    <property type="project" value="InterPro"/>
</dbReference>
<feature type="transmembrane region" description="Helical" evidence="6">
    <location>
        <begin position="854"/>
        <end position="874"/>
    </location>
</feature>
<feature type="transmembrane region" description="Helical" evidence="6">
    <location>
        <begin position="159"/>
        <end position="180"/>
    </location>
</feature>
<feature type="transmembrane region" description="Helical" evidence="6">
    <location>
        <begin position="373"/>
        <end position="392"/>
    </location>
</feature>
<feature type="transmembrane region" description="Helical" evidence="6">
    <location>
        <begin position="731"/>
        <end position="756"/>
    </location>
</feature>
<reference evidence="8" key="1">
    <citation type="journal article" date="2021" name="J. Hered.">
        <title>Genome Assembly of Salicaceae Populus deltoides (Eastern Cottonwood) I-69 Based on Nanopore Sequencing and Hi-C Technologies.</title>
        <authorList>
            <person name="Bai S."/>
            <person name="Wu H."/>
            <person name="Zhang J."/>
            <person name="Pan Z."/>
            <person name="Zhao W."/>
            <person name="Li Z."/>
            <person name="Tong C."/>
        </authorList>
    </citation>
    <scope>NUCLEOTIDE SEQUENCE</scope>
    <source>
        <tissue evidence="8">Leaf</tissue>
    </source>
</reference>
<feature type="transmembrane region" description="Helical" evidence="6">
    <location>
        <begin position="445"/>
        <end position="466"/>
    </location>
</feature>
<feature type="compositionally biased region" description="Polar residues" evidence="7">
    <location>
        <begin position="601"/>
        <end position="615"/>
    </location>
</feature>
<evidence type="ECO:0000256" key="3">
    <source>
        <dbReference type="ARBA" id="ARBA00022692"/>
    </source>
</evidence>
<evidence type="ECO:0000256" key="4">
    <source>
        <dbReference type="ARBA" id="ARBA00022989"/>
    </source>
</evidence>
<proteinExistence type="inferred from homology"/>
<evidence type="ECO:0000313" key="8">
    <source>
        <dbReference type="EMBL" id="KAH8498220.1"/>
    </source>
</evidence>
<evidence type="ECO:0000256" key="7">
    <source>
        <dbReference type="SAM" id="MobiDB-lite"/>
    </source>
</evidence>
<dbReference type="InterPro" id="IPR002528">
    <property type="entry name" value="MATE_fam"/>
</dbReference>
<keyword evidence="9" id="KW-1185">Reference proteome</keyword>
<name>A0A8T2XZD1_POPDE</name>
<evidence type="ECO:0000256" key="2">
    <source>
        <dbReference type="ARBA" id="ARBA00010199"/>
    </source>
</evidence>
<protein>
    <recommendedName>
        <fullName evidence="6">Protein DETOXIFICATION</fullName>
    </recommendedName>
    <alternativeName>
        <fullName evidence="6">Multidrug and toxic compound extrusion protein</fullName>
    </alternativeName>
</protein>
<accession>A0A8T2XZD1</accession>
<feature type="transmembrane region" description="Helical" evidence="6">
    <location>
        <begin position="881"/>
        <end position="901"/>
    </location>
</feature>
<dbReference type="Pfam" id="PF01554">
    <property type="entry name" value="MatE"/>
    <property type="match status" value="2"/>
</dbReference>
<feature type="transmembrane region" description="Helical" evidence="6">
    <location>
        <begin position="305"/>
        <end position="327"/>
    </location>
</feature>
<evidence type="ECO:0000256" key="1">
    <source>
        <dbReference type="ARBA" id="ARBA00004141"/>
    </source>
</evidence>
<gene>
    <name evidence="8" type="ORF">H0E87_017228</name>
</gene>
<comment type="similarity">
    <text evidence="2 6">Belongs to the multi antimicrobial extrusion (MATE) (TC 2.A.66.1) family.</text>
</comment>
<feature type="transmembrane region" description="Helical" evidence="6">
    <location>
        <begin position="192"/>
        <end position="218"/>
    </location>
</feature>
<feature type="transmembrane region" description="Helical" evidence="6">
    <location>
        <begin position="238"/>
        <end position="258"/>
    </location>
</feature>
<comment type="caution">
    <text evidence="8">The sequence shown here is derived from an EMBL/GenBank/DDBJ whole genome shotgun (WGS) entry which is preliminary data.</text>
</comment>